<dbReference type="InterPro" id="IPR050935">
    <property type="entry name" value="Bromo_chromatin_reader"/>
</dbReference>
<evidence type="ECO:0000259" key="4">
    <source>
        <dbReference type="PROSITE" id="PS50014"/>
    </source>
</evidence>
<organism evidence="6 7">
    <name type="scientific">Serendipita indica (strain DSM 11827)</name>
    <name type="common">Root endophyte fungus</name>
    <name type="synonym">Piriformospora indica</name>
    <dbReference type="NCBI Taxonomy" id="1109443"/>
    <lineage>
        <taxon>Eukaryota</taxon>
        <taxon>Fungi</taxon>
        <taxon>Dikarya</taxon>
        <taxon>Basidiomycota</taxon>
        <taxon>Agaricomycotina</taxon>
        <taxon>Agaricomycetes</taxon>
        <taxon>Sebacinales</taxon>
        <taxon>Serendipitaceae</taxon>
        <taxon>Serendipita</taxon>
    </lineage>
</organism>
<feature type="domain" description="Bromo" evidence="4">
    <location>
        <begin position="349"/>
        <end position="429"/>
    </location>
</feature>
<dbReference type="OMA" id="KMNIPHY"/>
<evidence type="ECO:0000313" key="6">
    <source>
        <dbReference type="EMBL" id="CCA72759.1"/>
    </source>
</evidence>
<feature type="region of interest" description="Disordered" evidence="3">
    <location>
        <begin position="781"/>
        <end position="871"/>
    </location>
</feature>
<dbReference type="Proteomes" id="UP000007148">
    <property type="component" value="Unassembled WGS sequence"/>
</dbReference>
<keyword evidence="7" id="KW-1185">Reference proteome</keyword>
<feature type="region of interest" description="Disordered" evidence="3">
    <location>
        <begin position="624"/>
        <end position="646"/>
    </location>
</feature>
<comment type="caution">
    <text evidence="6">The sequence shown here is derived from an EMBL/GenBank/DDBJ whole genome shotgun (WGS) entry which is preliminary data.</text>
</comment>
<dbReference type="InterPro" id="IPR038336">
    <property type="entry name" value="NET_sf"/>
</dbReference>
<dbReference type="FunCoup" id="G4TN61">
    <property type="interactions" value="605"/>
</dbReference>
<feature type="compositionally biased region" description="Pro residues" evidence="3">
    <location>
        <begin position="684"/>
        <end position="694"/>
    </location>
</feature>
<dbReference type="InParanoid" id="G4TN61"/>
<feature type="region of interest" description="Disordered" evidence="3">
    <location>
        <begin position="1"/>
        <end position="187"/>
    </location>
</feature>
<keyword evidence="1 2" id="KW-0103">Bromodomain</keyword>
<feature type="compositionally biased region" description="Low complexity" evidence="3">
    <location>
        <begin position="155"/>
        <end position="164"/>
    </location>
</feature>
<dbReference type="Pfam" id="PF00439">
    <property type="entry name" value="Bromodomain"/>
    <property type="match status" value="2"/>
</dbReference>
<gene>
    <name evidence="6" type="ORF">PIIN_06697</name>
</gene>
<protein>
    <recommendedName>
        <fullName evidence="8">Bromodomain-containing protein</fullName>
    </recommendedName>
</protein>
<feature type="compositionally biased region" description="Pro residues" evidence="3">
    <location>
        <begin position="28"/>
        <end position="48"/>
    </location>
</feature>
<dbReference type="HOGENOM" id="CLU_001499_4_1_1"/>
<dbReference type="InterPro" id="IPR027353">
    <property type="entry name" value="NET_dom"/>
</dbReference>
<sequence length="871" mass="94994">METSTIVQPPFPPRFDSMDATSLRPVAATPPDPDSIPIAPPKGSPRPPTGQLLPDVAAAEDPSSPNKLQTPPPSTPSPPTLTHGETINSEVALDTPQNMHPEASIAAFGRPDTPIEPSPLPPAISQVQEAAPVESKPMIPIPAPGPAFGSPSTFEQEQAPISAPQPAPAIEDKHEPAPAPIPAPQTAPVAQDPTLVAAPISATPPPQSLQQQPMDLASPPNPIFHQTEPYKSETDGDVVMGESHHFGQDATMLGNGDFGHELYPDLDAHTGFDDVANQYSSLPLDHDDHIDGPPMKRQKLDSPAPGNLSEDMTSAGLQLESPVAPVAPWARPMTQPQNKFALSIVRTLRKSKDAIPFLVPVDPVALNIPHYPQIITNPMDLSTVEKKLGGAKMDTAQYARYANVDEFVADIKLIIENCAKFNGPEHPVTQMALRMEEQFDKLMKNMPTADEVKPPAKPIARKPAPARRPSTAGGGFPRRDDSYVIARPKREVPPPREQYPVAPNRPVVKKRFPKRDDGTLEQLRFCTKLINDLYRPKYSSFAYPFYEPVDYIKLEIPHYPKVIKKPMDMATMSSKLSNHEYPNATAFYNDFKLMIKNCFAFNPAGTPVHQAGVELNAVFDEKWQGLPNPYGDSDDGAEEDESDAERSNAVMMMEAQIQSLHSALEQLKKPKKEKKPKNMGMPSMPKPPKAPSNKPPGAGGFKKKKKPTEDEDTLSFEQKKQLSETIQTLDGNRLEKVLEIIDEVYPEIRETSEEIELDIDSLPSHVLNRLYNFVIRPNKPRVGRPPNGSSSSKALGVVGQVAGTKRKSMNEEEESEKIRQLEATLQRLKNGQATAEDVMTASQMNGMTTGGGGDESGSESDSSDSSGSDSE</sequence>
<dbReference type="Pfam" id="PF17035">
    <property type="entry name" value="BET"/>
    <property type="match status" value="1"/>
</dbReference>
<dbReference type="GO" id="GO:0005634">
    <property type="term" value="C:nucleus"/>
    <property type="evidence" value="ECO:0007669"/>
    <property type="project" value="TreeGrafter"/>
</dbReference>
<dbReference type="PROSITE" id="PS51525">
    <property type="entry name" value="NET"/>
    <property type="match status" value="1"/>
</dbReference>
<evidence type="ECO:0000313" key="7">
    <source>
        <dbReference type="Proteomes" id="UP000007148"/>
    </source>
</evidence>
<dbReference type="PRINTS" id="PR00503">
    <property type="entry name" value="BROMODOMAIN"/>
</dbReference>
<dbReference type="InterPro" id="IPR036427">
    <property type="entry name" value="Bromodomain-like_sf"/>
</dbReference>
<dbReference type="SUPFAM" id="SSF47370">
    <property type="entry name" value="Bromodomain"/>
    <property type="match status" value="2"/>
</dbReference>
<evidence type="ECO:0000256" key="3">
    <source>
        <dbReference type="SAM" id="MobiDB-lite"/>
    </source>
</evidence>
<dbReference type="GO" id="GO:0006355">
    <property type="term" value="P:regulation of DNA-templated transcription"/>
    <property type="evidence" value="ECO:0007669"/>
    <property type="project" value="TreeGrafter"/>
</dbReference>
<feature type="region of interest" description="Disordered" evidence="3">
    <location>
        <begin position="448"/>
        <end position="481"/>
    </location>
</feature>
<dbReference type="SMART" id="SM00297">
    <property type="entry name" value="BROMO"/>
    <property type="match status" value="2"/>
</dbReference>
<dbReference type="OrthoDB" id="10264376at2759"/>
<evidence type="ECO:0000256" key="2">
    <source>
        <dbReference type="PROSITE-ProRule" id="PRU00035"/>
    </source>
</evidence>
<feature type="domain" description="Bromo" evidence="4">
    <location>
        <begin position="537"/>
        <end position="609"/>
    </location>
</feature>
<evidence type="ECO:0008006" key="8">
    <source>
        <dbReference type="Google" id="ProtNLM"/>
    </source>
</evidence>
<dbReference type="EMBL" id="CAFZ01000181">
    <property type="protein sequence ID" value="CCA72759.1"/>
    <property type="molecule type" value="Genomic_DNA"/>
</dbReference>
<dbReference type="Gene3D" id="1.20.1270.220">
    <property type="match status" value="1"/>
</dbReference>
<evidence type="ECO:0000259" key="5">
    <source>
        <dbReference type="PROSITE" id="PS51525"/>
    </source>
</evidence>
<dbReference type="GO" id="GO:0000785">
    <property type="term" value="C:chromatin"/>
    <property type="evidence" value="ECO:0007669"/>
    <property type="project" value="TreeGrafter"/>
</dbReference>
<reference evidence="6 7" key="1">
    <citation type="journal article" date="2011" name="PLoS Pathog.">
        <title>Endophytic Life Strategies Decoded by Genome and Transcriptome Analyses of the Mutualistic Root Symbiont Piriformospora indica.</title>
        <authorList>
            <person name="Zuccaro A."/>
            <person name="Lahrmann U."/>
            <person name="Guldener U."/>
            <person name="Langen G."/>
            <person name="Pfiffi S."/>
            <person name="Biedenkopf D."/>
            <person name="Wong P."/>
            <person name="Samans B."/>
            <person name="Grimm C."/>
            <person name="Basiewicz M."/>
            <person name="Murat C."/>
            <person name="Martin F."/>
            <person name="Kogel K.H."/>
        </authorList>
    </citation>
    <scope>NUCLEOTIDE SEQUENCE [LARGE SCALE GENOMIC DNA]</scope>
    <source>
        <strain evidence="6 7">DSM 11827</strain>
    </source>
</reference>
<feature type="domain" description="NET" evidence="5">
    <location>
        <begin position="704"/>
        <end position="785"/>
    </location>
</feature>
<dbReference type="STRING" id="1109443.G4TN61"/>
<feature type="region of interest" description="Disordered" evidence="3">
    <location>
        <begin position="669"/>
        <end position="716"/>
    </location>
</feature>
<dbReference type="GO" id="GO:0006338">
    <property type="term" value="P:chromatin remodeling"/>
    <property type="evidence" value="ECO:0007669"/>
    <property type="project" value="TreeGrafter"/>
</dbReference>
<accession>G4TN61</accession>
<feature type="compositionally biased region" description="Pro residues" evidence="3">
    <location>
        <begin position="70"/>
        <end position="79"/>
    </location>
</feature>
<dbReference type="PROSITE" id="PS50014">
    <property type="entry name" value="BROMODOMAIN_2"/>
    <property type="match status" value="2"/>
</dbReference>
<dbReference type="Gene3D" id="1.20.920.10">
    <property type="entry name" value="Bromodomain-like"/>
    <property type="match status" value="2"/>
</dbReference>
<evidence type="ECO:0000256" key="1">
    <source>
        <dbReference type="ARBA" id="ARBA00023117"/>
    </source>
</evidence>
<proteinExistence type="predicted"/>
<dbReference type="eggNOG" id="KOG1474">
    <property type="taxonomic scope" value="Eukaryota"/>
</dbReference>
<dbReference type="PANTHER" id="PTHR22880">
    <property type="entry name" value="FALZ-RELATED BROMODOMAIN-CONTAINING PROTEINS"/>
    <property type="match status" value="1"/>
</dbReference>
<dbReference type="InterPro" id="IPR001487">
    <property type="entry name" value="Bromodomain"/>
</dbReference>
<dbReference type="CDD" id="cd05500">
    <property type="entry name" value="Bromo_BDF1_2_I"/>
    <property type="match status" value="1"/>
</dbReference>
<dbReference type="AlphaFoldDB" id="G4TN61"/>
<feature type="compositionally biased region" description="Acidic residues" evidence="3">
    <location>
        <begin position="632"/>
        <end position="643"/>
    </location>
</feature>
<dbReference type="PANTHER" id="PTHR22880:SF225">
    <property type="entry name" value="BROMODOMAIN-CONTAINING PROTEIN BET-1-RELATED"/>
    <property type="match status" value="1"/>
</dbReference>
<name>G4TN61_SERID</name>